<proteinExistence type="predicted"/>
<dbReference type="PRINTS" id="PR00036">
    <property type="entry name" value="HTHLACI"/>
</dbReference>
<dbReference type="InterPro" id="IPR000843">
    <property type="entry name" value="HTH_LacI"/>
</dbReference>
<dbReference type="Gene3D" id="1.10.260.40">
    <property type="entry name" value="lambda repressor-like DNA-binding domains"/>
    <property type="match status" value="1"/>
</dbReference>
<evidence type="ECO:0000256" key="3">
    <source>
        <dbReference type="ARBA" id="ARBA00023163"/>
    </source>
</evidence>
<organism evidence="5 6">
    <name type="scientific">Candidatus Caccousia avicola</name>
    <dbReference type="NCBI Taxonomy" id="2840721"/>
    <lineage>
        <taxon>Bacteria</taxon>
        <taxon>Bacillati</taxon>
        <taxon>Bacillota</taxon>
        <taxon>Clostridia</taxon>
        <taxon>Eubacteriales</taxon>
        <taxon>Oscillospiraceae</taxon>
        <taxon>Oscillospiraceae incertae sedis</taxon>
        <taxon>Candidatus Caccousia</taxon>
    </lineage>
</organism>
<evidence type="ECO:0000259" key="4">
    <source>
        <dbReference type="PROSITE" id="PS50932"/>
    </source>
</evidence>
<reference evidence="5" key="1">
    <citation type="submission" date="2020-10" db="EMBL/GenBank/DDBJ databases">
        <authorList>
            <person name="Gilroy R."/>
        </authorList>
    </citation>
    <scope>NUCLEOTIDE SEQUENCE</scope>
    <source>
        <strain evidence="5">ChiSxjej1B13-7958</strain>
    </source>
</reference>
<evidence type="ECO:0000256" key="1">
    <source>
        <dbReference type="ARBA" id="ARBA00023015"/>
    </source>
</evidence>
<dbReference type="Gene3D" id="3.40.50.2300">
    <property type="match status" value="2"/>
</dbReference>
<dbReference type="InterPro" id="IPR028082">
    <property type="entry name" value="Peripla_BP_I"/>
</dbReference>
<evidence type="ECO:0000313" key="5">
    <source>
        <dbReference type="EMBL" id="HIR46229.1"/>
    </source>
</evidence>
<dbReference type="CDD" id="cd01392">
    <property type="entry name" value="HTH_LacI"/>
    <property type="match status" value="1"/>
</dbReference>
<dbReference type="SMART" id="SM00354">
    <property type="entry name" value="HTH_LACI"/>
    <property type="match status" value="1"/>
</dbReference>
<dbReference type="GO" id="GO:0003700">
    <property type="term" value="F:DNA-binding transcription factor activity"/>
    <property type="evidence" value="ECO:0007669"/>
    <property type="project" value="TreeGrafter"/>
</dbReference>
<protein>
    <submittedName>
        <fullName evidence="5">LacI family DNA-binding transcriptional regulator</fullName>
    </submittedName>
</protein>
<accession>A0A9D1DEU5</accession>
<sequence length="339" mass="37684">MPATIQDVAKASGVSVGTVSRALNNYPDVSAKTRAKVLEAVRELGYSPNLMAKNLSSKHIQNIAVILSGFLEEKMFNGFETILMRGAYEYAEEHGLEVSLYVINGKIQMEKSYEQMCYEHNLAGAILLGLKTTDPYCETLGASRYPCVTIDLEVAGDNVTSVTIDHIAAFKELTQYLIDCGHRKIVLVNGRKNAMVTLERLAGAYEAMEKNGLTLTNDDIIYTNFLREEAYDGVLRYFSEHSPDSATAFLCMSDMLAIGTMQALRHLGRRVPQDYSIVGYDGLELTEYTDPPLTTVDQNIFEKGYKAAQVLHSRIRGERVPNRVVLPHTLAIRGSVRKI</sequence>
<dbReference type="Pfam" id="PF00356">
    <property type="entry name" value="LacI"/>
    <property type="match status" value="1"/>
</dbReference>
<dbReference type="PROSITE" id="PS50932">
    <property type="entry name" value="HTH_LACI_2"/>
    <property type="match status" value="1"/>
</dbReference>
<dbReference type="GO" id="GO:0000976">
    <property type="term" value="F:transcription cis-regulatory region binding"/>
    <property type="evidence" value="ECO:0007669"/>
    <property type="project" value="TreeGrafter"/>
</dbReference>
<dbReference type="PROSITE" id="PS00356">
    <property type="entry name" value="HTH_LACI_1"/>
    <property type="match status" value="1"/>
</dbReference>
<dbReference type="InterPro" id="IPR046335">
    <property type="entry name" value="LacI/GalR-like_sensor"/>
</dbReference>
<dbReference type="SUPFAM" id="SSF47413">
    <property type="entry name" value="lambda repressor-like DNA-binding domains"/>
    <property type="match status" value="1"/>
</dbReference>
<evidence type="ECO:0000256" key="2">
    <source>
        <dbReference type="ARBA" id="ARBA00023125"/>
    </source>
</evidence>
<dbReference type="SUPFAM" id="SSF53822">
    <property type="entry name" value="Periplasmic binding protein-like I"/>
    <property type="match status" value="1"/>
</dbReference>
<evidence type="ECO:0000313" key="6">
    <source>
        <dbReference type="Proteomes" id="UP000824242"/>
    </source>
</evidence>
<dbReference type="InterPro" id="IPR010982">
    <property type="entry name" value="Lambda_DNA-bd_dom_sf"/>
</dbReference>
<comment type="caution">
    <text evidence="5">The sequence shown here is derived from an EMBL/GenBank/DDBJ whole genome shotgun (WGS) entry which is preliminary data.</text>
</comment>
<keyword evidence="1" id="KW-0805">Transcription regulation</keyword>
<dbReference type="Proteomes" id="UP000824242">
    <property type="component" value="Unassembled WGS sequence"/>
</dbReference>
<keyword evidence="2 5" id="KW-0238">DNA-binding</keyword>
<keyword evidence="3" id="KW-0804">Transcription</keyword>
<gene>
    <name evidence="5" type="ORF">IAB89_01020</name>
</gene>
<dbReference type="EMBL" id="DVGZ01000012">
    <property type="protein sequence ID" value="HIR46229.1"/>
    <property type="molecule type" value="Genomic_DNA"/>
</dbReference>
<dbReference type="CDD" id="cd06267">
    <property type="entry name" value="PBP1_LacI_sugar_binding-like"/>
    <property type="match status" value="1"/>
</dbReference>
<dbReference type="PANTHER" id="PTHR30146:SF109">
    <property type="entry name" value="HTH-TYPE TRANSCRIPTIONAL REGULATOR GALS"/>
    <property type="match status" value="1"/>
</dbReference>
<dbReference type="Pfam" id="PF13377">
    <property type="entry name" value="Peripla_BP_3"/>
    <property type="match status" value="1"/>
</dbReference>
<dbReference type="PANTHER" id="PTHR30146">
    <property type="entry name" value="LACI-RELATED TRANSCRIPTIONAL REPRESSOR"/>
    <property type="match status" value="1"/>
</dbReference>
<feature type="domain" description="HTH lacI-type" evidence="4">
    <location>
        <begin position="3"/>
        <end position="57"/>
    </location>
</feature>
<reference evidence="5" key="2">
    <citation type="journal article" date="2021" name="PeerJ">
        <title>Extensive microbial diversity within the chicken gut microbiome revealed by metagenomics and culture.</title>
        <authorList>
            <person name="Gilroy R."/>
            <person name="Ravi A."/>
            <person name="Getino M."/>
            <person name="Pursley I."/>
            <person name="Horton D.L."/>
            <person name="Alikhan N.F."/>
            <person name="Baker D."/>
            <person name="Gharbi K."/>
            <person name="Hall N."/>
            <person name="Watson M."/>
            <person name="Adriaenssens E.M."/>
            <person name="Foster-Nyarko E."/>
            <person name="Jarju S."/>
            <person name="Secka A."/>
            <person name="Antonio M."/>
            <person name="Oren A."/>
            <person name="Chaudhuri R.R."/>
            <person name="La Ragione R."/>
            <person name="Hildebrand F."/>
            <person name="Pallen M.J."/>
        </authorList>
    </citation>
    <scope>NUCLEOTIDE SEQUENCE</scope>
    <source>
        <strain evidence="5">ChiSxjej1B13-7958</strain>
    </source>
</reference>
<name>A0A9D1DEU5_9FIRM</name>
<dbReference type="AlphaFoldDB" id="A0A9D1DEU5"/>